<dbReference type="Proteomes" id="UP001055879">
    <property type="component" value="Linkage Group LG06"/>
</dbReference>
<comment type="caution">
    <text evidence="1">The sequence shown here is derived from an EMBL/GenBank/DDBJ whole genome shotgun (WGS) entry which is preliminary data.</text>
</comment>
<dbReference type="EMBL" id="CM042052">
    <property type="protein sequence ID" value="KAI3719119.1"/>
    <property type="molecule type" value="Genomic_DNA"/>
</dbReference>
<reference evidence="1 2" key="2">
    <citation type="journal article" date="2022" name="Mol. Ecol. Resour.">
        <title>The genomes of chicory, endive, great burdock and yacon provide insights into Asteraceae paleo-polyploidization history and plant inulin production.</title>
        <authorList>
            <person name="Fan W."/>
            <person name="Wang S."/>
            <person name="Wang H."/>
            <person name="Wang A."/>
            <person name="Jiang F."/>
            <person name="Liu H."/>
            <person name="Zhao H."/>
            <person name="Xu D."/>
            <person name="Zhang Y."/>
        </authorList>
    </citation>
    <scope>NUCLEOTIDE SEQUENCE [LARGE SCALE GENOMIC DNA]</scope>
    <source>
        <strain evidence="2">cv. Niubang</strain>
    </source>
</reference>
<keyword evidence="2" id="KW-1185">Reference proteome</keyword>
<name>A0ACB9B9Q2_ARCLA</name>
<protein>
    <submittedName>
        <fullName evidence="1">Uncharacterized protein</fullName>
    </submittedName>
</protein>
<organism evidence="1 2">
    <name type="scientific">Arctium lappa</name>
    <name type="common">Greater burdock</name>
    <name type="synonym">Lappa major</name>
    <dbReference type="NCBI Taxonomy" id="4217"/>
    <lineage>
        <taxon>Eukaryota</taxon>
        <taxon>Viridiplantae</taxon>
        <taxon>Streptophyta</taxon>
        <taxon>Embryophyta</taxon>
        <taxon>Tracheophyta</taxon>
        <taxon>Spermatophyta</taxon>
        <taxon>Magnoliopsida</taxon>
        <taxon>eudicotyledons</taxon>
        <taxon>Gunneridae</taxon>
        <taxon>Pentapetalae</taxon>
        <taxon>asterids</taxon>
        <taxon>campanulids</taxon>
        <taxon>Asterales</taxon>
        <taxon>Asteraceae</taxon>
        <taxon>Carduoideae</taxon>
        <taxon>Cardueae</taxon>
        <taxon>Arctiinae</taxon>
        <taxon>Arctium</taxon>
    </lineage>
</organism>
<evidence type="ECO:0000313" key="2">
    <source>
        <dbReference type="Proteomes" id="UP001055879"/>
    </source>
</evidence>
<sequence length="306" mass="34225">MARDLSPLSSALMVLGFILVRILVVAGQPQVPCQFLGFPNFIPPYATVTDQQISTGVNYGSGGAGIRDETGRNMGDRFSLNRQLRNHEEIISRLSLMQRNKTFTNDYLKKCIYIVNMGNNDYINNYFMPNNYPTSRIYNTDQYAEVLVQQYSQQLKTLYNSGARKVAVFGLAQIGCTPTEIARFGTEGRPCVESINDAVKRFNDRLKPLVDNLNIENSDARFTFINFTNILALETVALLPNVPCCRVREDGLCIPNSIPCLIRALSVFYDGLHPTDTANTVIAARSYNALSPLDASPYDIRRLAQL</sequence>
<gene>
    <name evidence="1" type="ORF">L6452_20011</name>
</gene>
<reference evidence="2" key="1">
    <citation type="journal article" date="2022" name="Mol. Ecol. Resour.">
        <title>The genomes of chicory, endive, great burdock and yacon provide insights into Asteraceae palaeo-polyploidization history and plant inulin production.</title>
        <authorList>
            <person name="Fan W."/>
            <person name="Wang S."/>
            <person name="Wang H."/>
            <person name="Wang A."/>
            <person name="Jiang F."/>
            <person name="Liu H."/>
            <person name="Zhao H."/>
            <person name="Xu D."/>
            <person name="Zhang Y."/>
        </authorList>
    </citation>
    <scope>NUCLEOTIDE SEQUENCE [LARGE SCALE GENOMIC DNA]</scope>
    <source>
        <strain evidence="2">cv. Niubang</strain>
    </source>
</reference>
<accession>A0ACB9B9Q2</accession>
<evidence type="ECO:0000313" key="1">
    <source>
        <dbReference type="EMBL" id="KAI3719119.1"/>
    </source>
</evidence>
<proteinExistence type="predicted"/>